<dbReference type="EMBL" id="JAFBEB010000015">
    <property type="protein sequence ID" value="MBM7591834.1"/>
    <property type="molecule type" value="Genomic_DNA"/>
</dbReference>
<dbReference type="Proteomes" id="UP000717624">
    <property type="component" value="Unassembled WGS sequence"/>
</dbReference>
<organism evidence="3 4">
    <name type="scientific">Brevibacillus fulvus</name>
    <dbReference type="NCBI Taxonomy" id="1125967"/>
    <lineage>
        <taxon>Bacteria</taxon>
        <taxon>Bacillati</taxon>
        <taxon>Bacillota</taxon>
        <taxon>Bacilli</taxon>
        <taxon>Bacillales</taxon>
        <taxon>Paenibacillaceae</taxon>
        <taxon>Brevibacillus</taxon>
    </lineage>
</organism>
<sequence length="151" mass="16656">MIKKIAADQIGGLISILMGIFCCMEAYRLHLLKGGGIVGDDTLPAIIGAVLIVLGSLLLFMRGRKQHAVQFPPKGVLLKMLLCMVFMFAQCLLIPLLGYLLSTLFVSWGLFRVIGGYAWLRSAIYAILLTAGLYLIFIKWLQITFPAGVFF</sequence>
<evidence type="ECO:0000256" key="1">
    <source>
        <dbReference type="SAM" id="Phobius"/>
    </source>
</evidence>
<feature type="transmembrane region" description="Helical" evidence="1">
    <location>
        <begin position="12"/>
        <end position="30"/>
    </location>
</feature>
<protein>
    <submittedName>
        <fullName evidence="3">Tricarboxylic transport membrane protein</fullName>
    </submittedName>
</protein>
<gene>
    <name evidence="3" type="ORF">JOD01_003486</name>
</gene>
<accession>A0A938Y0T7</accession>
<feature type="transmembrane region" description="Helical" evidence="1">
    <location>
        <begin position="81"/>
        <end position="111"/>
    </location>
</feature>
<keyword evidence="4" id="KW-1185">Reference proteome</keyword>
<keyword evidence="1" id="KW-0812">Transmembrane</keyword>
<keyword evidence="1" id="KW-1133">Transmembrane helix</keyword>
<evidence type="ECO:0000259" key="2">
    <source>
        <dbReference type="Pfam" id="PF07331"/>
    </source>
</evidence>
<evidence type="ECO:0000313" key="3">
    <source>
        <dbReference type="EMBL" id="MBM7591834.1"/>
    </source>
</evidence>
<name>A0A938Y0T7_9BACL</name>
<feature type="domain" description="DUF1468" evidence="2">
    <location>
        <begin position="11"/>
        <end position="146"/>
    </location>
</feature>
<evidence type="ECO:0000313" key="4">
    <source>
        <dbReference type="Proteomes" id="UP000717624"/>
    </source>
</evidence>
<feature type="transmembrane region" description="Helical" evidence="1">
    <location>
        <begin position="117"/>
        <end position="137"/>
    </location>
</feature>
<keyword evidence="1" id="KW-0472">Membrane</keyword>
<dbReference type="Pfam" id="PF07331">
    <property type="entry name" value="TctB"/>
    <property type="match status" value="1"/>
</dbReference>
<comment type="caution">
    <text evidence="3">The sequence shown here is derived from an EMBL/GenBank/DDBJ whole genome shotgun (WGS) entry which is preliminary data.</text>
</comment>
<dbReference type="InterPro" id="IPR009936">
    <property type="entry name" value="DUF1468"/>
</dbReference>
<reference evidence="3" key="1">
    <citation type="submission" date="2021-01" db="EMBL/GenBank/DDBJ databases">
        <title>Genomic Encyclopedia of Type Strains, Phase IV (KMG-IV): sequencing the most valuable type-strain genomes for metagenomic binning, comparative biology and taxonomic classification.</title>
        <authorList>
            <person name="Goeker M."/>
        </authorList>
    </citation>
    <scope>NUCLEOTIDE SEQUENCE</scope>
    <source>
        <strain evidence="3">DSM 25523</strain>
    </source>
</reference>
<dbReference type="RefSeq" id="WP_204519516.1">
    <property type="nucleotide sequence ID" value="NZ_BAABIN010000036.1"/>
</dbReference>
<feature type="transmembrane region" description="Helical" evidence="1">
    <location>
        <begin position="42"/>
        <end position="60"/>
    </location>
</feature>
<dbReference type="AlphaFoldDB" id="A0A938Y0T7"/>
<proteinExistence type="predicted"/>